<dbReference type="KEGG" id="camy:CSUIS_0549"/>
<feature type="compositionally biased region" description="Basic and acidic residues" evidence="1">
    <location>
        <begin position="33"/>
        <end position="67"/>
    </location>
</feature>
<protein>
    <submittedName>
        <fullName evidence="2">Uncharacterized protein</fullName>
    </submittedName>
</protein>
<gene>
    <name evidence="2" type="ORF">CSUIS_0549</name>
</gene>
<dbReference type="STRING" id="1660073.CSUIS_0549"/>
<sequence>MSQQTAWYDEPLDNELNLDDESSESSNTQQSEPQKEVAKEPDKDTPKQSDTQKLELSSEDRRLLDEAAARERFSNEIAMAEKSVPGFDRGKVLHKLEEINKKDPATAANLFSSQGLELIWYKYFAHQANSDNVMDSHRARMENFNPNEAIEKINKGEASSADMVDFYSHLGEICK</sequence>
<dbReference type="RefSeq" id="WP_086297018.1">
    <property type="nucleotide sequence ID" value="NZ_CP018789.1"/>
</dbReference>
<reference evidence="3" key="1">
    <citation type="journal article" date="2017" name="Genome Biol. Evol.">
        <title>Comparative Genomic Analysis Identifies a Campylobacter Clade Deficient in Selenium Metabolism.</title>
        <authorList>
            <person name="Miller W.G."/>
            <person name="Yee E."/>
            <person name="Lopes B.S."/>
            <person name="Chapman M.H."/>
            <person name="Huynh S."/>
            <person name="Bono J.L."/>
            <person name="Parker C.T."/>
            <person name="Strachan N.J.C."/>
            <person name="Forbes K.J."/>
        </authorList>
    </citation>
    <scope>NUCLEOTIDE SEQUENCE [LARGE SCALE GENOMIC DNA]</scope>
    <source>
        <strain evidence="3">RM6137</strain>
    </source>
</reference>
<feature type="compositionally biased region" description="Acidic residues" evidence="1">
    <location>
        <begin position="10"/>
        <end position="23"/>
    </location>
</feature>
<evidence type="ECO:0000256" key="1">
    <source>
        <dbReference type="SAM" id="MobiDB-lite"/>
    </source>
</evidence>
<organism evidence="2 3">
    <name type="scientific">Campylobacter porcelli</name>
    <dbReference type="NCBI Taxonomy" id="1660073"/>
    <lineage>
        <taxon>Bacteria</taxon>
        <taxon>Pseudomonadati</taxon>
        <taxon>Campylobacterota</taxon>
        <taxon>Epsilonproteobacteria</taxon>
        <taxon>Campylobacterales</taxon>
        <taxon>Campylobacteraceae</taxon>
        <taxon>Campylobacter</taxon>
    </lineage>
</organism>
<dbReference type="Proteomes" id="UP000194260">
    <property type="component" value="Chromosome"/>
</dbReference>
<dbReference type="AlphaFoldDB" id="A0A1X9SW24"/>
<dbReference type="EMBL" id="CP018789">
    <property type="protein sequence ID" value="ARR00376.1"/>
    <property type="molecule type" value="Genomic_DNA"/>
</dbReference>
<name>A0A1X9SW24_9BACT</name>
<accession>A0A1X9SW24</accession>
<feature type="region of interest" description="Disordered" evidence="1">
    <location>
        <begin position="1"/>
        <end position="67"/>
    </location>
</feature>
<evidence type="ECO:0000313" key="2">
    <source>
        <dbReference type="EMBL" id="ARR00376.1"/>
    </source>
</evidence>
<evidence type="ECO:0000313" key="3">
    <source>
        <dbReference type="Proteomes" id="UP000194260"/>
    </source>
</evidence>
<proteinExistence type="predicted"/>